<feature type="transmembrane region" description="Helical" evidence="6">
    <location>
        <begin position="32"/>
        <end position="54"/>
    </location>
</feature>
<dbReference type="NCBIfam" id="TIGR00765">
    <property type="entry name" value="yihY_not_rbn"/>
    <property type="match status" value="1"/>
</dbReference>
<dbReference type="InterPro" id="IPR017039">
    <property type="entry name" value="Virul_fac_BrkB"/>
</dbReference>
<feature type="transmembrane region" description="Helical" evidence="6">
    <location>
        <begin position="133"/>
        <end position="158"/>
    </location>
</feature>
<evidence type="ECO:0000256" key="6">
    <source>
        <dbReference type="SAM" id="Phobius"/>
    </source>
</evidence>
<feature type="transmembrane region" description="Helical" evidence="6">
    <location>
        <begin position="243"/>
        <end position="263"/>
    </location>
</feature>
<evidence type="ECO:0000256" key="4">
    <source>
        <dbReference type="ARBA" id="ARBA00022989"/>
    </source>
</evidence>
<dbReference type="GO" id="GO:0005886">
    <property type="term" value="C:plasma membrane"/>
    <property type="evidence" value="ECO:0007669"/>
    <property type="project" value="UniProtKB-SubCell"/>
</dbReference>
<feature type="transmembrane region" description="Helical" evidence="6">
    <location>
        <begin position="91"/>
        <end position="112"/>
    </location>
</feature>
<feature type="transmembrane region" description="Helical" evidence="6">
    <location>
        <begin position="178"/>
        <end position="199"/>
    </location>
</feature>
<evidence type="ECO:0000256" key="2">
    <source>
        <dbReference type="ARBA" id="ARBA00022475"/>
    </source>
</evidence>
<evidence type="ECO:0000256" key="1">
    <source>
        <dbReference type="ARBA" id="ARBA00004651"/>
    </source>
</evidence>
<keyword evidence="4 6" id="KW-1133">Transmembrane helix</keyword>
<dbReference type="Pfam" id="PF03631">
    <property type="entry name" value="Virul_fac_BrkB"/>
    <property type="match status" value="1"/>
</dbReference>
<comment type="subcellular location">
    <subcellularLocation>
        <location evidence="1">Cell membrane</location>
        <topology evidence="1">Multi-pass membrane protein</topology>
    </subcellularLocation>
</comment>
<evidence type="ECO:0000313" key="7">
    <source>
        <dbReference type="EMBL" id="MDH5160736.1"/>
    </source>
</evidence>
<dbReference type="PANTHER" id="PTHR30213">
    <property type="entry name" value="INNER MEMBRANE PROTEIN YHJD"/>
    <property type="match status" value="1"/>
</dbReference>
<dbReference type="RefSeq" id="WP_251338901.1">
    <property type="nucleotide sequence ID" value="NZ_JALCJN010000092.1"/>
</dbReference>
<comment type="caution">
    <text evidence="7">The sequence shown here is derived from an EMBL/GenBank/DDBJ whole genome shotgun (WGS) entry which is preliminary data.</text>
</comment>
<keyword evidence="2" id="KW-1003">Cell membrane</keyword>
<dbReference type="EMBL" id="JAROYP010000003">
    <property type="protein sequence ID" value="MDH5160736.1"/>
    <property type="molecule type" value="Genomic_DNA"/>
</dbReference>
<accession>A0AAW6SPI4</accession>
<dbReference type="PANTHER" id="PTHR30213:SF0">
    <property type="entry name" value="UPF0761 MEMBRANE PROTEIN YIHY"/>
    <property type="match status" value="1"/>
</dbReference>
<evidence type="ECO:0000313" key="8">
    <source>
        <dbReference type="Proteomes" id="UP001159179"/>
    </source>
</evidence>
<proteinExistence type="predicted"/>
<dbReference type="Proteomes" id="UP001159179">
    <property type="component" value="Unassembled WGS sequence"/>
</dbReference>
<dbReference type="AlphaFoldDB" id="A0AAW6SPI4"/>
<evidence type="ECO:0000256" key="5">
    <source>
        <dbReference type="ARBA" id="ARBA00023136"/>
    </source>
</evidence>
<reference evidence="7" key="1">
    <citation type="submission" date="2023-03" db="EMBL/GenBank/DDBJ databases">
        <title>Bacterial isolates from washroom surfaces on a university campus.</title>
        <authorList>
            <person name="Holman D.B."/>
            <person name="Gzyl K.E."/>
            <person name="Taheri A.E."/>
        </authorList>
    </citation>
    <scope>NUCLEOTIDE SEQUENCE</scope>
    <source>
        <strain evidence="7">RD03</strain>
    </source>
</reference>
<dbReference type="PIRSF" id="PIRSF035875">
    <property type="entry name" value="RNase_BN"/>
    <property type="match status" value="1"/>
</dbReference>
<organism evidence="7 8">
    <name type="scientific">Heyndrickxia oleronia</name>
    <dbReference type="NCBI Taxonomy" id="38875"/>
    <lineage>
        <taxon>Bacteria</taxon>
        <taxon>Bacillati</taxon>
        <taxon>Bacillota</taxon>
        <taxon>Bacilli</taxon>
        <taxon>Bacillales</taxon>
        <taxon>Bacillaceae</taxon>
        <taxon>Heyndrickxia</taxon>
    </lineage>
</organism>
<evidence type="ECO:0000256" key="3">
    <source>
        <dbReference type="ARBA" id="ARBA00022692"/>
    </source>
</evidence>
<sequence length="278" mass="31129">MGNSKIIRDKNFIISLIKHTMYNDITGLAAQLAYFFLLSLFPLLLFIVTLLPYLPINTEDILNVIRNFAPEQTLNMIESNLYDILNHRSTSLLSVGIIATLWSASKGMNAIVKALNRAYEVKETRSFIVARAMSVLLTLAMIFVFLIALVLPVFGKYIGFYLFAFFGISEQFSHVWTAIRWIISPLILLIVFVGIYYFAPNKKIKCLTVFPGAIIASIGWAIVSLGFSYYVSNFGHYSTTYGSLGGIIILMLWFYISGIILIIGGEINALLTAVDKDC</sequence>
<feature type="transmembrane region" description="Helical" evidence="6">
    <location>
        <begin position="206"/>
        <end position="231"/>
    </location>
</feature>
<protein>
    <submittedName>
        <fullName evidence="7">YihY/virulence factor BrkB family protein</fullName>
    </submittedName>
</protein>
<keyword evidence="3 6" id="KW-0812">Transmembrane</keyword>
<name>A0AAW6SPI4_9BACI</name>
<keyword evidence="5 6" id="KW-0472">Membrane</keyword>
<gene>
    <name evidence="7" type="ORF">P5X88_07280</name>
</gene>